<reference evidence="3 4" key="2">
    <citation type="submission" date="2018-03" db="EMBL/GenBank/DDBJ databases">
        <title>The ancient ancestry and fast evolution of plastids.</title>
        <authorList>
            <person name="Moore K.R."/>
            <person name="Magnabosco C."/>
            <person name="Momper L."/>
            <person name="Gold D.A."/>
            <person name="Bosak T."/>
            <person name="Fournier G.P."/>
        </authorList>
    </citation>
    <scope>NUCLEOTIDE SEQUENCE [LARGE SCALE GENOMIC DNA]</scope>
    <source>
        <strain evidence="3 4">CCALA 015</strain>
    </source>
</reference>
<keyword evidence="1" id="KW-0378">Hydrolase</keyword>
<name>A0ABX5F471_9CHRO</name>
<dbReference type="NCBIfam" id="TIGR01484">
    <property type="entry name" value="HAD-SF-IIB"/>
    <property type="match status" value="1"/>
</dbReference>
<reference evidence="3 4" key="1">
    <citation type="submission" date="2018-02" db="EMBL/GenBank/DDBJ databases">
        <authorList>
            <person name="Moore K."/>
            <person name="Momper L."/>
        </authorList>
    </citation>
    <scope>NUCLEOTIDE SEQUENCE [LARGE SCALE GENOMIC DNA]</scope>
    <source>
        <strain evidence="3 4">CCALA 015</strain>
    </source>
</reference>
<dbReference type="InterPro" id="IPR006380">
    <property type="entry name" value="SPP-like_dom"/>
</dbReference>
<dbReference type="EMBL" id="PVWP01000012">
    <property type="protein sequence ID" value="PSB36123.1"/>
    <property type="molecule type" value="Genomic_DNA"/>
</dbReference>
<dbReference type="SUPFAM" id="SSF56784">
    <property type="entry name" value="HAD-like"/>
    <property type="match status" value="1"/>
</dbReference>
<accession>A0ABX5F471</accession>
<sequence>MPPLLICTDLDRTLLPNGEATESVGARPAFAQLVSRPQTLLAYVSGRHLALVEEAIHDYGLPEPDWIIADVGSSIYARQNRGWSPLEAWSRHISADWQGDGWSDLAMVLSDVSGLTLQPESRQNSHKLSFFVPREADLPALNREILARLHERDVAVCLVHSVDEAAAIGLLDILPRRAGKLQAIEFLMREQGLSCQQTIFAGDSGNDLSVLTSSVPAVLVANAHPDVKAQAVAESMRMGTQDRLYLARGGFLGMNGNYSSGILEGIGHFHADALRELE</sequence>
<dbReference type="SFLD" id="SFLDG01140">
    <property type="entry name" value="C2.B:_Phosphomannomutase_and_P"/>
    <property type="match status" value="1"/>
</dbReference>
<dbReference type="Gene3D" id="3.40.50.1000">
    <property type="entry name" value="HAD superfamily/HAD-like"/>
    <property type="match status" value="1"/>
</dbReference>
<protein>
    <submittedName>
        <fullName evidence="3">Haloacid dehalogenase</fullName>
    </submittedName>
</protein>
<dbReference type="InterPro" id="IPR036412">
    <property type="entry name" value="HAD-like_sf"/>
</dbReference>
<dbReference type="SFLD" id="SFLDG01141">
    <property type="entry name" value="C2.B.1:_Sucrose_Phosphatase_Li"/>
    <property type="match status" value="1"/>
</dbReference>
<proteinExistence type="predicted"/>
<dbReference type="InterPro" id="IPR023214">
    <property type="entry name" value="HAD_sf"/>
</dbReference>
<dbReference type="InterPro" id="IPR051518">
    <property type="entry name" value="Sucrose_Phosphatase"/>
</dbReference>
<dbReference type="PANTHER" id="PTHR46521">
    <property type="entry name" value="SUCROSE-PHOSPHATASE 2-RELATED"/>
    <property type="match status" value="1"/>
</dbReference>
<gene>
    <name evidence="3" type="ORF">C7B81_15110</name>
</gene>
<comment type="caution">
    <text evidence="3">The sequence shown here is derived from an EMBL/GenBank/DDBJ whole genome shotgun (WGS) entry which is preliminary data.</text>
</comment>
<evidence type="ECO:0000259" key="2">
    <source>
        <dbReference type="Pfam" id="PF05116"/>
    </source>
</evidence>
<organism evidence="3 4">
    <name type="scientific">Aphanothece cf. minutissima CCALA 015</name>
    <dbReference type="NCBI Taxonomy" id="2107695"/>
    <lineage>
        <taxon>Bacteria</taxon>
        <taxon>Bacillati</taxon>
        <taxon>Cyanobacteriota</taxon>
        <taxon>Cyanophyceae</taxon>
        <taxon>Oscillatoriophycideae</taxon>
        <taxon>Chroococcales</taxon>
        <taxon>Aphanothecaceae</taxon>
        <taxon>Aphanothece</taxon>
    </lineage>
</organism>
<evidence type="ECO:0000256" key="1">
    <source>
        <dbReference type="ARBA" id="ARBA00022801"/>
    </source>
</evidence>
<dbReference type="InterPro" id="IPR006379">
    <property type="entry name" value="HAD-SF_hydro_IIB"/>
</dbReference>
<dbReference type="Pfam" id="PF05116">
    <property type="entry name" value="S6PP"/>
    <property type="match status" value="1"/>
</dbReference>
<dbReference type="PANTHER" id="PTHR46521:SF4">
    <property type="entry name" value="SUCROSE-PHOSPHATASE 2-RELATED"/>
    <property type="match status" value="1"/>
</dbReference>
<dbReference type="Proteomes" id="UP000238218">
    <property type="component" value="Unassembled WGS sequence"/>
</dbReference>
<keyword evidence="4" id="KW-1185">Reference proteome</keyword>
<evidence type="ECO:0000313" key="3">
    <source>
        <dbReference type="EMBL" id="PSB36123.1"/>
    </source>
</evidence>
<dbReference type="Gene3D" id="3.90.1070.10">
    <property type="match status" value="1"/>
</dbReference>
<evidence type="ECO:0000313" key="4">
    <source>
        <dbReference type="Proteomes" id="UP000238218"/>
    </source>
</evidence>
<dbReference type="RefSeq" id="WP_106222866.1">
    <property type="nucleotide sequence ID" value="NZ_PVWP01000012.1"/>
</dbReference>
<feature type="domain" description="Sucrose phosphatase-like" evidence="2">
    <location>
        <begin position="3"/>
        <end position="270"/>
    </location>
</feature>
<dbReference type="SFLD" id="SFLDS00003">
    <property type="entry name" value="Haloacid_Dehalogenase"/>
    <property type="match status" value="1"/>
</dbReference>